<organism evidence="1 2">
    <name type="scientific">Caerostris extrusa</name>
    <name type="common">Bark spider</name>
    <name type="synonym">Caerostris bankana</name>
    <dbReference type="NCBI Taxonomy" id="172846"/>
    <lineage>
        <taxon>Eukaryota</taxon>
        <taxon>Metazoa</taxon>
        <taxon>Ecdysozoa</taxon>
        <taxon>Arthropoda</taxon>
        <taxon>Chelicerata</taxon>
        <taxon>Arachnida</taxon>
        <taxon>Araneae</taxon>
        <taxon>Araneomorphae</taxon>
        <taxon>Entelegynae</taxon>
        <taxon>Araneoidea</taxon>
        <taxon>Araneidae</taxon>
        <taxon>Caerostris</taxon>
    </lineage>
</organism>
<proteinExistence type="predicted"/>
<evidence type="ECO:0000313" key="1">
    <source>
        <dbReference type="EMBL" id="GIY56287.1"/>
    </source>
</evidence>
<protein>
    <submittedName>
        <fullName evidence="1">Uncharacterized protein</fullName>
    </submittedName>
</protein>
<reference evidence="1 2" key="1">
    <citation type="submission" date="2021-06" db="EMBL/GenBank/DDBJ databases">
        <title>Caerostris extrusa draft genome.</title>
        <authorList>
            <person name="Kono N."/>
            <person name="Arakawa K."/>
        </authorList>
    </citation>
    <scope>NUCLEOTIDE SEQUENCE [LARGE SCALE GENOMIC DNA]</scope>
</reference>
<name>A0AAV4UET5_CAEEX</name>
<sequence>MKCRIGSCPARSAVKWGKKSIRQTFAPFRKIQGACKNRLPFGERKSFPVVRLRIRIESGILAENGKSIFLLDLSPVHFLQVDIPFWSETVTKEI</sequence>
<evidence type="ECO:0000313" key="2">
    <source>
        <dbReference type="Proteomes" id="UP001054945"/>
    </source>
</evidence>
<keyword evidence="2" id="KW-1185">Reference proteome</keyword>
<dbReference type="AlphaFoldDB" id="A0AAV4UET5"/>
<dbReference type="EMBL" id="BPLR01012751">
    <property type="protein sequence ID" value="GIY56287.1"/>
    <property type="molecule type" value="Genomic_DNA"/>
</dbReference>
<comment type="caution">
    <text evidence="1">The sequence shown here is derived from an EMBL/GenBank/DDBJ whole genome shotgun (WGS) entry which is preliminary data.</text>
</comment>
<gene>
    <name evidence="1" type="ORF">CEXT_772771</name>
</gene>
<dbReference type="Proteomes" id="UP001054945">
    <property type="component" value="Unassembled WGS sequence"/>
</dbReference>
<accession>A0AAV4UET5</accession>